<gene>
    <name evidence="2" type="primary">cinA</name>
    <name evidence="2" type="ORF">AOLFYP35_01656</name>
</gene>
<evidence type="ECO:0000259" key="1">
    <source>
        <dbReference type="Pfam" id="PF02464"/>
    </source>
</evidence>
<dbReference type="Pfam" id="PF02464">
    <property type="entry name" value="CinA"/>
    <property type="match status" value="1"/>
</dbReference>
<feature type="domain" description="CinA C-terminal" evidence="1">
    <location>
        <begin position="6"/>
        <end position="157"/>
    </location>
</feature>
<accession>A0A6N2U5U7</accession>
<dbReference type="Gene3D" id="3.90.950.20">
    <property type="entry name" value="CinA-like"/>
    <property type="match status" value="1"/>
</dbReference>
<dbReference type="SUPFAM" id="SSF142433">
    <property type="entry name" value="CinA-like"/>
    <property type="match status" value="1"/>
</dbReference>
<dbReference type="AlphaFoldDB" id="A0A6N2U5U7"/>
<protein>
    <submittedName>
        <fullName evidence="2">Competence-damage inducible protein</fullName>
    </submittedName>
</protein>
<reference evidence="2" key="1">
    <citation type="submission" date="2019-11" db="EMBL/GenBank/DDBJ databases">
        <authorList>
            <person name="Feng L."/>
        </authorList>
    </citation>
    <scope>NUCLEOTIDE SEQUENCE</scope>
    <source>
        <strain evidence="2">AodontolyticusLFYP35</strain>
    </source>
</reference>
<name>A0A6N2U5U7_9ACTO</name>
<dbReference type="NCBIfam" id="TIGR00199">
    <property type="entry name" value="PncC_domain"/>
    <property type="match status" value="1"/>
</dbReference>
<dbReference type="EMBL" id="CACRSM010000003">
    <property type="protein sequence ID" value="VYT13078.1"/>
    <property type="molecule type" value="Genomic_DNA"/>
</dbReference>
<dbReference type="InterPro" id="IPR008136">
    <property type="entry name" value="CinA_C"/>
</dbReference>
<proteinExistence type="predicted"/>
<evidence type="ECO:0000313" key="2">
    <source>
        <dbReference type="EMBL" id="VYT13078.1"/>
    </source>
</evidence>
<sequence>MSTEDTICQELITDLSNAGLTVAVAESLTGGLLCAAFVHVPGASNALRGGVCTYATDTKHSVLKVSDQRLAQTGPVDDEVARQMAHGVRALMGADFGLSTTGVAGPGPADGHPAGTVYVGCAWEGGSRVQRLDLSGDRDQVRHGAVIAVLELFREVLKATPNIHTR</sequence>
<organism evidence="2">
    <name type="scientific">Schaalia odontolytica</name>
    <dbReference type="NCBI Taxonomy" id="1660"/>
    <lineage>
        <taxon>Bacteria</taxon>
        <taxon>Bacillati</taxon>
        <taxon>Actinomycetota</taxon>
        <taxon>Actinomycetes</taxon>
        <taxon>Actinomycetales</taxon>
        <taxon>Actinomycetaceae</taxon>
        <taxon>Schaalia</taxon>
    </lineage>
</organism>
<dbReference type="InterPro" id="IPR036653">
    <property type="entry name" value="CinA-like_C"/>
</dbReference>